<proteinExistence type="predicted"/>
<dbReference type="AlphaFoldDB" id="A0AAD7SRY8"/>
<dbReference type="Proteomes" id="UP001221898">
    <property type="component" value="Unassembled WGS sequence"/>
</dbReference>
<feature type="compositionally biased region" description="Basic residues" evidence="1">
    <location>
        <begin position="60"/>
        <end position="72"/>
    </location>
</feature>
<comment type="caution">
    <text evidence="2">The sequence shown here is derived from an EMBL/GenBank/DDBJ whole genome shotgun (WGS) entry which is preliminary data.</text>
</comment>
<evidence type="ECO:0000256" key="1">
    <source>
        <dbReference type="SAM" id="MobiDB-lite"/>
    </source>
</evidence>
<feature type="region of interest" description="Disordered" evidence="1">
    <location>
        <begin position="55"/>
        <end position="148"/>
    </location>
</feature>
<name>A0AAD7SRY8_9TELE</name>
<evidence type="ECO:0000313" key="3">
    <source>
        <dbReference type="Proteomes" id="UP001221898"/>
    </source>
</evidence>
<keyword evidence="3" id="KW-1185">Reference proteome</keyword>
<accession>A0AAD7SRY8</accession>
<gene>
    <name evidence="2" type="ORF">AAFF_G00273630</name>
</gene>
<reference evidence="2" key="1">
    <citation type="journal article" date="2023" name="Science">
        <title>Genome structures resolve the early diversification of teleost fishes.</title>
        <authorList>
            <person name="Parey E."/>
            <person name="Louis A."/>
            <person name="Montfort J."/>
            <person name="Bouchez O."/>
            <person name="Roques C."/>
            <person name="Iampietro C."/>
            <person name="Lluch J."/>
            <person name="Castinel A."/>
            <person name="Donnadieu C."/>
            <person name="Desvignes T."/>
            <person name="Floi Bucao C."/>
            <person name="Jouanno E."/>
            <person name="Wen M."/>
            <person name="Mejri S."/>
            <person name="Dirks R."/>
            <person name="Jansen H."/>
            <person name="Henkel C."/>
            <person name="Chen W.J."/>
            <person name="Zahm M."/>
            <person name="Cabau C."/>
            <person name="Klopp C."/>
            <person name="Thompson A.W."/>
            <person name="Robinson-Rechavi M."/>
            <person name="Braasch I."/>
            <person name="Lecointre G."/>
            <person name="Bobe J."/>
            <person name="Postlethwait J.H."/>
            <person name="Berthelot C."/>
            <person name="Roest Crollius H."/>
            <person name="Guiguen Y."/>
        </authorList>
    </citation>
    <scope>NUCLEOTIDE SEQUENCE</scope>
    <source>
        <strain evidence="2">NC1722</strain>
    </source>
</reference>
<protein>
    <submittedName>
        <fullName evidence="2">Uncharacterized protein</fullName>
    </submittedName>
</protein>
<sequence length="148" mass="16405">MTRRVRTIPHNIMKEPVGLKACMRRTPVKEEEEARTAVSLFVWRKSLPLMHWAFSGSHQHNVRNGHRKKRRRYGDPCEEPADDAQDPRTAPPPVFRGGPPFTASHPGRSHQRGSRRAGLTGEPAADTTVLISDAPSTPAGFVTPPTAD</sequence>
<evidence type="ECO:0000313" key="2">
    <source>
        <dbReference type="EMBL" id="KAJ8407506.1"/>
    </source>
</evidence>
<dbReference type="EMBL" id="JAINUG010000038">
    <property type="protein sequence ID" value="KAJ8407506.1"/>
    <property type="molecule type" value="Genomic_DNA"/>
</dbReference>
<organism evidence="2 3">
    <name type="scientific">Aldrovandia affinis</name>
    <dbReference type="NCBI Taxonomy" id="143900"/>
    <lineage>
        <taxon>Eukaryota</taxon>
        <taxon>Metazoa</taxon>
        <taxon>Chordata</taxon>
        <taxon>Craniata</taxon>
        <taxon>Vertebrata</taxon>
        <taxon>Euteleostomi</taxon>
        <taxon>Actinopterygii</taxon>
        <taxon>Neopterygii</taxon>
        <taxon>Teleostei</taxon>
        <taxon>Notacanthiformes</taxon>
        <taxon>Halosauridae</taxon>
        <taxon>Aldrovandia</taxon>
    </lineage>
</organism>